<dbReference type="Pfam" id="PF07993">
    <property type="entry name" value="NAD_binding_4"/>
    <property type="match status" value="1"/>
</dbReference>
<dbReference type="Gene3D" id="3.40.50.12780">
    <property type="entry name" value="N-terminal domain of ligase-like"/>
    <property type="match status" value="1"/>
</dbReference>
<reference evidence="4 5" key="1">
    <citation type="submission" date="2024-07" db="EMBL/GenBank/DDBJ databases">
        <title>Section-level genome sequencing and comparative genomics of Aspergillus sections Usti and Cavernicolus.</title>
        <authorList>
            <consortium name="Lawrence Berkeley National Laboratory"/>
            <person name="Nybo J.L."/>
            <person name="Vesth T.C."/>
            <person name="Theobald S."/>
            <person name="Frisvad J.C."/>
            <person name="Larsen T.O."/>
            <person name="Kjaerboelling I."/>
            <person name="Rothschild-Mancinelli K."/>
            <person name="Lyhne E.K."/>
            <person name="Kogle M.E."/>
            <person name="Barry K."/>
            <person name="Clum A."/>
            <person name="Na H."/>
            <person name="Ledsgaard L."/>
            <person name="Lin J."/>
            <person name="Lipzen A."/>
            <person name="Kuo A."/>
            <person name="Riley R."/>
            <person name="Mondo S."/>
            <person name="Labutti K."/>
            <person name="Haridas S."/>
            <person name="Pangalinan J."/>
            <person name="Salamov A.A."/>
            <person name="Simmons B.A."/>
            <person name="Magnuson J.K."/>
            <person name="Chen J."/>
            <person name="Drula E."/>
            <person name="Henrissat B."/>
            <person name="Wiebenga A."/>
            <person name="Lubbers R.J."/>
            <person name="Gomes A.C."/>
            <person name="Makela M.R."/>
            <person name="Stajich J."/>
            <person name="Grigoriev I.V."/>
            <person name="Mortensen U.H."/>
            <person name="De Vries R.P."/>
            <person name="Baker S.E."/>
            <person name="Andersen M.R."/>
        </authorList>
    </citation>
    <scope>NUCLEOTIDE SEQUENCE [LARGE SCALE GENOMIC DNA]</scope>
    <source>
        <strain evidence="4 5">CBS 123904</strain>
    </source>
</reference>
<comment type="caution">
    <text evidence="4">The sequence shown here is derived from an EMBL/GenBank/DDBJ whole genome shotgun (WGS) entry which is preliminary data.</text>
</comment>
<dbReference type="SUPFAM" id="SSF56801">
    <property type="entry name" value="Acetyl-CoA synthetase-like"/>
    <property type="match status" value="1"/>
</dbReference>
<dbReference type="InterPro" id="IPR009081">
    <property type="entry name" value="PP-bd_ACP"/>
</dbReference>
<dbReference type="SUPFAM" id="SSF47336">
    <property type="entry name" value="ACP-like"/>
    <property type="match status" value="1"/>
</dbReference>
<dbReference type="PANTHER" id="PTHR43439">
    <property type="entry name" value="PHENYLACETATE-COENZYME A LIGASE"/>
    <property type="match status" value="1"/>
</dbReference>
<dbReference type="InterPro" id="IPR013120">
    <property type="entry name" value="FAR_NAD-bd"/>
</dbReference>
<dbReference type="Pfam" id="PF23562">
    <property type="entry name" value="AMP-binding_C_3"/>
    <property type="match status" value="1"/>
</dbReference>
<dbReference type="InterPro" id="IPR036291">
    <property type="entry name" value="NAD(P)-bd_dom_sf"/>
</dbReference>
<dbReference type="PROSITE" id="PS50075">
    <property type="entry name" value="CARRIER"/>
    <property type="match status" value="1"/>
</dbReference>
<dbReference type="InterPro" id="IPR020845">
    <property type="entry name" value="AMP-binding_CS"/>
</dbReference>
<name>A0ABR4J0L8_9EURO</name>
<proteinExistence type="predicted"/>
<dbReference type="PROSITE" id="PS00455">
    <property type="entry name" value="AMP_BINDING"/>
    <property type="match status" value="1"/>
</dbReference>
<dbReference type="SMART" id="SM00823">
    <property type="entry name" value="PKS_PP"/>
    <property type="match status" value="1"/>
</dbReference>
<dbReference type="InterPro" id="IPR051414">
    <property type="entry name" value="Adenylate-forming_Reductase"/>
</dbReference>
<dbReference type="EMBL" id="JBFXLU010000239">
    <property type="protein sequence ID" value="KAL2833587.1"/>
    <property type="molecule type" value="Genomic_DNA"/>
</dbReference>
<accession>A0ABR4J0L8</accession>
<evidence type="ECO:0000256" key="2">
    <source>
        <dbReference type="ARBA" id="ARBA00022553"/>
    </source>
</evidence>
<dbReference type="PANTHER" id="PTHR43439:SF2">
    <property type="entry name" value="ENZYME, PUTATIVE (JCVI)-RELATED"/>
    <property type="match status" value="1"/>
</dbReference>
<dbReference type="Gene3D" id="1.10.1200.10">
    <property type="entry name" value="ACP-like"/>
    <property type="match status" value="1"/>
</dbReference>
<keyword evidence="5" id="KW-1185">Reference proteome</keyword>
<protein>
    <submittedName>
        <fullName evidence="4">NRPS-like enzyme</fullName>
    </submittedName>
</protein>
<dbReference type="PROSITE" id="PS00012">
    <property type="entry name" value="PHOSPHOPANTETHEINE"/>
    <property type="match status" value="1"/>
</dbReference>
<keyword evidence="2" id="KW-0597">Phosphoprotein</keyword>
<feature type="domain" description="Carrier" evidence="3">
    <location>
        <begin position="556"/>
        <end position="631"/>
    </location>
</feature>
<keyword evidence="1" id="KW-0596">Phosphopantetheine</keyword>
<evidence type="ECO:0000259" key="3">
    <source>
        <dbReference type="PROSITE" id="PS50075"/>
    </source>
</evidence>
<sequence length="1062" mass="117536">MGDFACPEDEPRLLPALLDYRAAYQPDLVWGKFPVSPTSYEQGFRAATYAQVRNAVDRVAWLLANFIGPSTTFETLAYMGPGDLRYHITLLAAVKAGYKPFFPSPRNSIAAQKHLFARLETRVLVTTDPEPVFVSSILREYPIDVIRIPSLDELLRSDDVPPYPYDKTFSEARNEPLFVLHTSGSTGIPKPLVYSHEFAWRIYQANSLPNSLDKHLLQGEWFSFLPAFHMAGIGVGFVIAVYSKNIPAWPLPGRPPSTDTLLEAIKYGTFTWAYLLPVILDGLSKDPDALDLVASKLKFLLYTGGALPESIGRIISARIPTYAALGSSECGPLPSLRIPDPAGLGVETWRYLYVHPTTGPEFQHRMDDLHELVFRRSVGYPEVQPVFDMFPELDDYETRDLFSPHPTVPGLWRHRGRRDDIVVFLNGEKTNPVSFEEQVAQHPTVRAALVAGNQRFEACLLVEPTTVEDLSETAKSLLIEEIWPAVEDANSLTPAHARVSKAKILILDPLRPMLRAGKGTIQRAGTVQLYQHEIDALYAEDDDTALTNGSSDKPLCGIEDATRTLRSLVADITSLPDLEDDADFFTLGMDSLQVLRLTTAIRSTLGVSISQGVIYKNASVNLLAKYIYSDARVTRVDDRIPTMLELLQGYENRIDELTLETSSKTDPQTPPAQVVVLTGSTGTLGSFVLDQLLGNADISRIYCLNRSQDSKTSQTAGNKRRKLAREFPEDKVTFLTADLTKDSLGLDTDAYNDLLHSATQIIHNAWPVNFNQPLQYFQPSLNGVLNLVKLAQQSKYNPSLLFISSVSAVSSYRHSHSPPDTCTSTTIPEEILTDPSCVASMGYGESKYLAERIITYATRKLRIPTGIARVGQISGTAENARGWNKAEWLPSLVLGSRHLSALPDSLGGNSLDGEIDWIPVDLLAPVLLGLSGALREKYTGEAQVFHCVNPNRVAWRELIPDILEELNKPSPNGASPDGDGVVTVPLAAWVKKLQDSIADGGSEIGSNPAVKLVEFYEQMLAEENQEIMRLSTDKTEKLSEGLRDMPAIRPECVMGWMREWLE</sequence>
<dbReference type="Pfam" id="PF00550">
    <property type="entry name" value="PP-binding"/>
    <property type="match status" value="1"/>
</dbReference>
<dbReference type="InterPro" id="IPR020806">
    <property type="entry name" value="PKS_PP-bd"/>
</dbReference>
<dbReference type="Pfam" id="PF00501">
    <property type="entry name" value="AMP-binding"/>
    <property type="match status" value="1"/>
</dbReference>
<dbReference type="InterPro" id="IPR042099">
    <property type="entry name" value="ANL_N_sf"/>
</dbReference>
<gene>
    <name evidence="4" type="ORF">BJY01DRAFT_259821</name>
</gene>
<dbReference type="SUPFAM" id="SSF51735">
    <property type="entry name" value="NAD(P)-binding Rossmann-fold domains"/>
    <property type="match status" value="1"/>
</dbReference>
<evidence type="ECO:0000313" key="4">
    <source>
        <dbReference type="EMBL" id="KAL2833587.1"/>
    </source>
</evidence>
<organism evidence="4 5">
    <name type="scientific">Aspergillus pseudoustus</name>
    <dbReference type="NCBI Taxonomy" id="1810923"/>
    <lineage>
        <taxon>Eukaryota</taxon>
        <taxon>Fungi</taxon>
        <taxon>Dikarya</taxon>
        <taxon>Ascomycota</taxon>
        <taxon>Pezizomycotina</taxon>
        <taxon>Eurotiomycetes</taxon>
        <taxon>Eurotiomycetidae</taxon>
        <taxon>Eurotiales</taxon>
        <taxon>Aspergillaceae</taxon>
        <taxon>Aspergillus</taxon>
        <taxon>Aspergillus subgen. Nidulantes</taxon>
    </lineage>
</organism>
<dbReference type="Gene3D" id="3.40.50.720">
    <property type="entry name" value="NAD(P)-binding Rossmann-like Domain"/>
    <property type="match status" value="1"/>
</dbReference>
<dbReference type="InterPro" id="IPR036736">
    <property type="entry name" value="ACP-like_sf"/>
</dbReference>
<dbReference type="InterPro" id="IPR006162">
    <property type="entry name" value="Ppantetheine_attach_site"/>
</dbReference>
<dbReference type="InterPro" id="IPR000873">
    <property type="entry name" value="AMP-dep_synth/lig_dom"/>
</dbReference>
<evidence type="ECO:0000313" key="5">
    <source>
        <dbReference type="Proteomes" id="UP001610446"/>
    </source>
</evidence>
<evidence type="ECO:0000256" key="1">
    <source>
        <dbReference type="ARBA" id="ARBA00022450"/>
    </source>
</evidence>
<dbReference type="Proteomes" id="UP001610446">
    <property type="component" value="Unassembled WGS sequence"/>
</dbReference>